<dbReference type="Gene3D" id="2.120.10.30">
    <property type="entry name" value="TolB, C-terminal domain"/>
    <property type="match status" value="1"/>
</dbReference>
<evidence type="ECO:0000313" key="2">
    <source>
        <dbReference type="Proteomes" id="UP000605897"/>
    </source>
</evidence>
<protein>
    <recommendedName>
        <fullName evidence="3">Strictosidine synthase</fullName>
    </recommendedName>
</protein>
<reference evidence="2" key="1">
    <citation type="journal article" date="2019" name="Int. J. Syst. Evol. Microbiol.">
        <title>The Global Catalogue of Microorganisms (GCM) 10K type strain sequencing project: providing services to taxonomists for standard genome sequencing and annotation.</title>
        <authorList>
            <consortium name="The Broad Institute Genomics Platform"/>
            <consortium name="The Broad Institute Genome Sequencing Center for Infectious Disease"/>
            <person name="Wu L."/>
            <person name="Ma J."/>
        </authorList>
    </citation>
    <scope>NUCLEOTIDE SEQUENCE [LARGE SCALE GENOMIC DNA]</scope>
    <source>
        <strain evidence="2">CGMCC 4.7677</strain>
    </source>
</reference>
<dbReference type="InterPro" id="IPR011042">
    <property type="entry name" value="6-blade_b-propeller_TolB-like"/>
</dbReference>
<dbReference type="EMBL" id="BNAU01000002">
    <property type="protein sequence ID" value="GHE93758.1"/>
    <property type="molecule type" value="Genomic_DNA"/>
</dbReference>
<dbReference type="Proteomes" id="UP000605897">
    <property type="component" value="Unassembled WGS sequence"/>
</dbReference>
<evidence type="ECO:0008006" key="3">
    <source>
        <dbReference type="Google" id="ProtNLM"/>
    </source>
</evidence>
<keyword evidence="2" id="KW-1185">Reference proteome</keyword>
<name>A0ABQ3IUA2_9PSEU</name>
<sequence>MNRTVAAIKEWINPAWARHRTVPPMEAGLRPNSRLDESRVLLPDGAYEPDDVVPAWGALVFSSGNRVCALRDGQVRTVAEFGGAAGSLAAVGEAVVVAVEGTGLVALDASGSAEELCTDDAVSSCVTDIAALPDGSLLLTVGSIQERADGWARALVRGDRSGRIVRVDGAAARVEAEGLAWPSGIEPAPGGDVLVSLSLDHRIERRAVASLSGRARPFVANLPVYPGRLVAAGDGWWAAAPYVRNRITELLLDEPEVLADMTATVAPRDWFVPRLRSTNPYTDTPQMGQLRVLGVLKPWAPARSYGLVFRMDAGGRVAESLQSRVDGERHGVTGVAVRGGELVVAARGYRNLLAVDDEE</sequence>
<accession>A0ABQ3IUA2</accession>
<evidence type="ECO:0000313" key="1">
    <source>
        <dbReference type="EMBL" id="GHE93758.1"/>
    </source>
</evidence>
<dbReference type="SUPFAM" id="SSF63829">
    <property type="entry name" value="Calcium-dependent phosphotriesterase"/>
    <property type="match status" value="1"/>
</dbReference>
<organism evidence="1 2">
    <name type="scientific">Amycolatopsis deserti</name>
    <dbReference type="NCBI Taxonomy" id="185696"/>
    <lineage>
        <taxon>Bacteria</taxon>
        <taxon>Bacillati</taxon>
        <taxon>Actinomycetota</taxon>
        <taxon>Actinomycetes</taxon>
        <taxon>Pseudonocardiales</taxon>
        <taxon>Pseudonocardiaceae</taxon>
        <taxon>Amycolatopsis</taxon>
    </lineage>
</organism>
<comment type="caution">
    <text evidence="1">The sequence shown here is derived from an EMBL/GenBank/DDBJ whole genome shotgun (WGS) entry which is preliminary data.</text>
</comment>
<gene>
    <name evidence="1" type="ORF">GCM10017786_28170</name>
</gene>
<proteinExistence type="predicted"/>
<dbReference type="RefSeq" id="WP_191244932.1">
    <property type="nucleotide sequence ID" value="NZ_BNAU01000002.1"/>
</dbReference>